<dbReference type="EC" id="2.7.7.7" evidence="7"/>
<feature type="domain" description="DNA-directed DNA polymerase family B exonuclease" evidence="9">
    <location>
        <begin position="107"/>
        <end position="195"/>
    </location>
</feature>
<dbReference type="SUPFAM" id="SSF56672">
    <property type="entry name" value="DNA/RNA polymerases"/>
    <property type="match status" value="1"/>
</dbReference>
<dbReference type="Gene3D" id="1.10.287.690">
    <property type="entry name" value="Helix hairpin bin"/>
    <property type="match status" value="1"/>
</dbReference>
<dbReference type="PANTHER" id="PTHR10322:SF23">
    <property type="entry name" value="DNA POLYMERASE DELTA CATALYTIC SUBUNIT"/>
    <property type="match status" value="1"/>
</dbReference>
<dbReference type="InterPro" id="IPR050240">
    <property type="entry name" value="DNA_pol_type-B"/>
</dbReference>
<name>A0A7J3M2X8_ARCFL</name>
<organism evidence="10">
    <name type="scientific">Archaeoglobus fulgidus</name>
    <dbReference type="NCBI Taxonomy" id="2234"/>
    <lineage>
        <taxon>Archaea</taxon>
        <taxon>Methanobacteriati</taxon>
        <taxon>Methanobacteriota</taxon>
        <taxon>Archaeoglobi</taxon>
        <taxon>Archaeoglobales</taxon>
        <taxon>Archaeoglobaceae</taxon>
        <taxon>Archaeoglobus</taxon>
    </lineage>
</organism>
<keyword evidence="3 7" id="KW-0548">Nucleotidyltransferase</keyword>
<dbReference type="EMBL" id="DSYZ01000072">
    <property type="protein sequence ID" value="HGT82725.1"/>
    <property type="molecule type" value="Genomic_DNA"/>
</dbReference>
<feature type="domain" description="DNA-directed DNA polymerase family B multifunctional" evidence="8">
    <location>
        <begin position="356"/>
        <end position="761"/>
    </location>
</feature>
<evidence type="ECO:0000256" key="3">
    <source>
        <dbReference type="ARBA" id="ARBA00022695"/>
    </source>
</evidence>
<protein>
    <recommendedName>
        <fullName evidence="7">DNA polymerase</fullName>
        <ecNumber evidence="7">2.7.7.7</ecNumber>
    </recommendedName>
</protein>
<dbReference type="InterPro" id="IPR036397">
    <property type="entry name" value="RNaseH_sf"/>
</dbReference>
<proteinExistence type="inferred from homology"/>
<dbReference type="Gene3D" id="3.30.420.10">
    <property type="entry name" value="Ribonuclease H-like superfamily/Ribonuclease H"/>
    <property type="match status" value="1"/>
</dbReference>
<evidence type="ECO:0000256" key="1">
    <source>
        <dbReference type="ARBA" id="ARBA00005755"/>
    </source>
</evidence>
<dbReference type="GO" id="GO:0003677">
    <property type="term" value="F:DNA binding"/>
    <property type="evidence" value="ECO:0007669"/>
    <property type="project" value="UniProtKB-KW"/>
</dbReference>
<dbReference type="InterPro" id="IPR043502">
    <property type="entry name" value="DNA/RNA_pol_sf"/>
</dbReference>
<dbReference type="InterPro" id="IPR006133">
    <property type="entry name" value="DNA-dir_DNA_pol_B_exonuc"/>
</dbReference>
<dbReference type="AlphaFoldDB" id="A0A7J3M2X8"/>
<dbReference type="SMART" id="SM00486">
    <property type="entry name" value="POLBc"/>
    <property type="match status" value="1"/>
</dbReference>
<evidence type="ECO:0000256" key="5">
    <source>
        <dbReference type="ARBA" id="ARBA00023125"/>
    </source>
</evidence>
<dbReference type="GO" id="GO:0003887">
    <property type="term" value="F:DNA-directed DNA polymerase activity"/>
    <property type="evidence" value="ECO:0007669"/>
    <property type="project" value="UniProtKB-KW"/>
</dbReference>
<keyword evidence="4 7" id="KW-0239">DNA-directed DNA polymerase</keyword>
<dbReference type="PRINTS" id="PR00106">
    <property type="entry name" value="DNAPOLB"/>
</dbReference>
<dbReference type="Pfam" id="PF03104">
    <property type="entry name" value="DNA_pol_B_exo1"/>
    <property type="match status" value="2"/>
</dbReference>
<dbReference type="InterPro" id="IPR006134">
    <property type="entry name" value="DNA-dir_DNA_pol_B_multi_dom"/>
</dbReference>
<dbReference type="NCBIfam" id="TIGR00592">
    <property type="entry name" value="pol2"/>
    <property type="match status" value="1"/>
</dbReference>
<evidence type="ECO:0000256" key="4">
    <source>
        <dbReference type="ARBA" id="ARBA00022932"/>
    </source>
</evidence>
<dbReference type="SUPFAM" id="SSF53098">
    <property type="entry name" value="Ribonuclease H-like"/>
    <property type="match status" value="1"/>
</dbReference>
<keyword evidence="5 7" id="KW-0238">DNA-binding</keyword>
<dbReference type="InterPro" id="IPR017964">
    <property type="entry name" value="DNA-dir_DNA_pol_B_CS"/>
</dbReference>
<keyword evidence="2 7" id="KW-0808">Transferase</keyword>
<dbReference type="PANTHER" id="PTHR10322">
    <property type="entry name" value="DNA POLYMERASE CATALYTIC SUBUNIT"/>
    <property type="match status" value="1"/>
</dbReference>
<comment type="caution">
    <text evidence="10">The sequence shown here is derived from an EMBL/GenBank/DDBJ whole genome shotgun (WGS) entry which is preliminary data.</text>
</comment>
<dbReference type="GO" id="GO:0000166">
    <property type="term" value="F:nucleotide binding"/>
    <property type="evidence" value="ECO:0007669"/>
    <property type="project" value="InterPro"/>
</dbReference>
<evidence type="ECO:0000256" key="6">
    <source>
        <dbReference type="ARBA" id="ARBA00049244"/>
    </source>
</evidence>
<accession>A0A7J3M2X8</accession>
<dbReference type="PROSITE" id="PS00116">
    <property type="entry name" value="DNA_POLYMERASE_B"/>
    <property type="match status" value="1"/>
</dbReference>
<comment type="similarity">
    <text evidence="1 7">Belongs to the DNA polymerase type-B family.</text>
</comment>
<dbReference type="InterPro" id="IPR012337">
    <property type="entry name" value="RNaseH-like_sf"/>
</dbReference>
<evidence type="ECO:0000259" key="8">
    <source>
        <dbReference type="Pfam" id="PF00136"/>
    </source>
</evidence>
<dbReference type="Gene3D" id="1.10.132.60">
    <property type="entry name" value="DNA polymerase family B, C-terminal domain"/>
    <property type="match status" value="1"/>
</dbReference>
<keyword evidence="7" id="KW-0235">DNA replication</keyword>
<dbReference type="Pfam" id="PF00136">
    <property type="entry name" value="DNA_pol_B"/>
    <property type="match status" value="1"/>
</dbReference>
<evidence type="ECO:0000256" key="2">
    <source>
        <dbReference type="ARBA" id="ARBA00022679"/>
    </source>
</evidence>
<dbReference type="InterPro" id="IPR042087">
    <property type="entry name" value="DNA_pol_B_thumb"/>
</dbReference>
<reference evidence="10" key="1">
    <citation type="journal article" date="2020" name="mSystems">
        <title>Genome- and Community-Level Interaction Insights into Carbon Utilization and Element Cycling Functions of Hydrothermarchaeota in Hydrothermal Sediment.</title>
        <authorList>
            <person name="Zhou Z."/>
            <person name="Liu Y."/>
            <person name="Xu W."/>
            <person name="Pan J."/>
            <person name="Luo Z.H."/>
            <person name="Li M."/>
        </authorList>
    </citation>
    <scope>NUCLEOTIDE SEQUENCE [LARGE SCALE GENOMIC DNA]</scope>
    <source>
        <strain evidence="10">SpSt-587</strain>
    </source>
</reference>
<sequence length="781" mass="90115">MLVVEGLLIDAEYVTIGDRAVVRLWCKDGDIFIAYDKNFKPYFYVLGVEEEIAEKVAVKTKKGTITPETYERRKVKVFGKEVEALVVYAKHPQDVPKLREFFSQFGEVREADIPFAYRYLIDKDLACMDGVRIEGKEVEGKIKSYEVEKIERITLEFPKLKILAFDCEMLSSFGMPDAERDPIIVIALKWGDDEKDEKILYGEEREILQNFVELIRRIDPDVIVGYNQDAFDWPYIKKRAEKLRIALNIGRDGSALNFKGGRPKIAGRLNVDLYDIASRIADVKIKKLENIAEFLGTKIEMEDIEGKDISKFWAIDREKVFAHAKRDVIHTYLIAKELLPMHYELSRLIRLPLDDVSRMGRGKQVDWLLLSEARKINEIAPNAVEVAESYEGALVIEPERGLHENVVELDFASMYPSIMIAFNISPETLSAKGENVAPEVGYRFRRSPDGFFKRILVSLIERRREIKKMMKEIGEKDPRYRLLDIKQQTLKVLTNSFYGYMGWGGARWYCKECAEATTAWGRHFIKTSAKIASEMGFRVLYGDTDSIFVSKQMKLEELSSEVEKLIERISKEMPVQIEIAEIFKAIFFVEKKRYAGITEDGKIVVRGLEVRRGDWCELAKNAQREVIEILLKERNPEKAIEYVAKRVEEIRRGNVKLEDFVIYKGLTKKPYKYEAIQAHVKAVKKAEEIGIFYPVGSKIGYVVVKGTGTVGDRAYPIEMIESYDGENVKIKRRDGYEIKKIDKDYYIDHQLLPAVMRILERFGYNEAKVKKSQTSLDAFFG</sequence>
<comment type="catalytic activity">
    <reaction evidence="6 7">
        <text>DNA(n) + a 2'-deoxyribonucleoside 5'-triphosphate = DNA(n+1) + diphosphate</text>
        <dbReference type="Rhea" id="RHEA:22508"/>
        <dbReference type="Rhea" id="RHEA-COMP:17339"/>
        <dbReference type="Rhea" id="RHEA-COMP:17340"/>
        <dbReference type="ChEBI" id="CHEBI:33019"/>
        <dbReference type="ChEBI" id="CHEBI:61560"/>
        <dbReference type="ChEBI" id="CHEBI:173112"/>
        <dbReference type="EC" id="2.7.7.7"/>
    </reaction>
</comment>
<evidence type="ECO:0000259" key="9">
    <source>
        <dbReference type="Pfam" id="PF03104"/>
    </source>
</evidence>
<dbReference type="Gene3D" id="3.30.342.10">
    <property type="entry name" value="DNA Polymerase, chain B, domain 1"/>
    <property type="match status" value="1"/>
</dbReference>
<gene>
    <name evidence="10" type="ORF">ENT52_03265</name>
</gene>
<dbReference type="InterPro" id="IPR023211">
    <property type="entry name" value="DNA_pol_palm_dom_sf"/>
</dbReference>
<dbReference type="InterPro" id="IPR006172">
    <property type="entry name" value="DNA-dir_DNA_pol_B"/>
</dbReference>
<feature type="domain" description="DNA-directed DNA polymerase family B exonuclease" evidence="9">
    <location>
        <begin position="200"/>
        <end position="290"/>
    </location>
</feature>
<evidence type="ECO:0000313" key="10">
    <source>
        <dbReference type="EMBL" id="HGT82725.1"/>
    </source>
</evidence>
<dbReference type="Gene3D" id="3.90.1600.10">
    <property type="entry name" value="Palm domain of DNA polymerase"/>
    <property type="match status" value="1"/>
</dbReference>
<evidence type="ECO:0000256" key="7">
    <source>
        <dbReference type="RuleBase" id="RU000442"/>
    </source>
</evidence>
<dbReference type="GO" id="GO:0006261">
    <property type="term" value="P:DNA-templated DNA replication"/>
    <property type="evidence" value="ECO:0007669"/>
    <property type="project" value="TreeGrafter"/>
</dbReference>